<dbReference type="CDD" id="cd00112">
    <property type="entry name" value="LDLa"/>
    <property type="match status" value="1"/>
</dbReference>
<evidence type="ECO:0000256" key="3">
    <source>
        <dbReference type="ARBA" id="ARBA00009214"/>
    </source>
</evidence>
<comment type="subcellular location">
    <subcellularLocation>
        <location evidence="2">Secreted</location>
    </subcellularLocation>
    <subcellularLocation>
        <location evidence="1">Target cell membrane</location>
        <topology evidence="1">Multi-pass membrane protein</topology>
    </subcellularLocation>
</comment>
<evidence type="ECO:0000256" key="16">
    <source>
        <dbReference type="ARBA" id="ARBA00023157"/>
    </source>
</evidence>
<feature type="domain" description="MACPF" evidence="23">
    <location>
        <begin position="143"/>
        <end position="487"/>
    </location>
</feature>
<keyword evidence="12" id="KW-0391">Immunity</keyword>
<evidence type="ECO:0000256" key="17">
    <source>
        <dbReference type="ARBA" id="ARBA00023162"/>
    </source>
</evidence>
<evidence type="ECO:0000256" key="18">
    <source>
        <dbReference type="ARBA" id="ARBA00023180"/>
    </source>
</evidence>
<dbReference type="InterPro" id="IPR020863">
    <property type="entry name" value="MACPF_CS"/>
</dbReference>
<dbReference type="SUPFAM" id="SSF82895">
    <property type="entry name" value="TSP-1 type 1 repeat"/>
    <property type="match status" value="2"/>
</dbReference>
<keyword evidence="10" id="KW-0812">Transmembrane</keyword>
<evidence type="ECO:0000256" key="19">
    <source>
        <dbReference type="ARBA" id="ARBA00023298"/>
    </source>
</evidence>
<keyword evidence="17" id="KW-0179">Complement alternate pathway</keyword>
<dbReference type="PROSITE" id="PS01209">
    <property type="entry name" value="LDLRA_1"/>
    <property type="match status" value="1"/>
</dbReference>
<evidence type="ECO:0000259" key="23">
    <source>
        <dbReference type="PROSITE" id="PS51412"/>
    </source>
</evidence>
<keyword evidence="6" id="KW-0964">Secreted</keyword>
<keyword evidence="9" id="KW-0399">Innate immunity</keyword>
<keyword evidence="16 22" id="KW-1015">Disulfide bond</keyword>
<evidence type="ECO:0000256" key="10">
    <source>
        <dbReference type="ARBA" id="ARBA00022692"/>
    </source>
</evidence>
<dbReference type="Pfam" id="PF01823">
    <property type="entry name" value="MACPF"/>
    <property type="match status" value="1"/>
</dbReference>
<organism evidence="24 25">
    <name type="scientific">Synaphobranchus kaupii</name>
    <name type="common">Kaup's arrowtooth eel</name>
    <dbReference type="NCBI Taxonomy" id="118154"/>
    <lineage>
        <taxon>Eukaryota</taxon>
        <taxon>Metazoa</taxon>
        <taxon>Chordata</taxon>
        <taxon>Craniata</taxon>
        <taxon>Vertebrata</taxon>
        <taxon>Euteleostomi</taxon>
        <taxon>Actinopterygii</taxon>
        <taxon>Neopterygii</taxon>
        <taxon>Teleostei</taxon>
        <taxon>Anguilliformes</taxon>
        <taxon>Synaphobranchidae</taxon>
        <taxon>Synaphobranchus</taxon>
    </lineage>
</organism>
<dbReference type="InterPro" id="IPR000884">
    <property type="entry name" value="TSP1_rpt"/>
</dbReference>
<comment type="subunit">
    <text evidence="21">Homooligomer; about 20 C9 chains oligomerize to give rise to a huge beta-barrel that forms a 100 Angstrom diameter pore in target membranes. Component of the membrane attack complex (MAC), composed of complement C5b, C6, C7, C8A, C8B, C8G and multiple copies of the pore-forming subunit C9.</text>
</comment>
<dbReference type="GO" id="GO:0006957">
    <property type="term" value="P:complement activation, alternative pathway"/>
    <property type="evidence" value="ECO:0007669"/>
    <property type="project" value="UniProtKB-KW"/>
</dbReference>
<dbReference type="EMBL" id="JAINUF010000017">
    <property type="protein sequence ID" value="KAJ8339214.1"/>
    <property type="molecule type" value="Genomic_DNA"/>
</dbReference>
<dbReference type="PROSITE" id="PS00279">
    <property type="entry name" value="MACPF_1"/>
    <property type="match status" value="1"/>
</dbReference>
<evidence type="ECO:0000313" key="25">
    <source>
        <dbReference type="Proteomes" id="UP001152622"/>
    </source>
</evidence>
<evidence type="ECO:0000256" key="21">
    <source>
        <dbReference type="ARBA" id="ARBA00093512"/>
    </source>
</evidence>
<dbReference type="GO" id="GO:0044218">
    <property type="term" value="C:other organism cell membrane"/>
    <property type="evidence" value="ECO:0007669"/>
    <property type="project" value="UniProtKB-KW"/>
</dbReference>
<dbReference type="GO" id="GO:0005576">
    <property type="term" value="C:extracellular region"/>
    <property type="evidence" value="ECO:0007669"/>
    <property type="project" value="UniProtKB-SubCell"/>
</dbReference>
<dbReference type="SMART" id="SM00457">
    <property type="entry name" value="MACPF"/>
    <property type="match status" value="1"/>
</dbReference>
<proteinExistence type="inferred from homology"/>
<evidence type="ECO:0000256" key="13">
    <source>
        <dbReference type="ARBA" id="ARBA00022875"/>
    </source>
</evidence>
<keyword evidence="7" id="KW-0245">EGF-like domain</keyword>
<gene>
    <name evidence="24" type="ORF">SKAU_G00360000</name>
</gene>
<keyword evidence="18" id="KW-0325">Glycoprotein</keyword>
<evidence type="ECO:0000256" key="20">
    <source>
        <dbReference type="ARBA" id="ARBA00093294"/>
    </source>
</evidence>
<evidence type="ECO:0000256" key="22">
    <source>
        <dbReference type="PROSITE-ProRule" id="PRU00124"/>
    </source>
</evidence>
<dbReference type="OrthoDB" id="10037824at2759"/>
<accession>A0A9Q1EI13</accession>
<dbReference type="Gene3D" id="2.10.25.10">
    <property type="entry name" value="Laminin"/>
    <property type="match status" value="1"/>
</dbReference>
<evidence type="ECO:0000256" key="14">
    <source>
        <dbReference type="ARBA" id="ARBA00023058"/>
    </source>
</evidence>
<evidence type="ECO:0000256" key="8">
    <source>
        <dbReference type="ARBA" id="ARBA00022537"/>
    </source>
</evidence>
<evidence type="ECO:0000256" key="2">
    <source>
        <dbReference type="ARBA" id="ARBA00004613"/>
    </source>
</evidence>
<dbReference type="InterPro" id="IPR036383">
    <property type="entry name" value="TSP1_rpt_sf"/>
</dbReference>
<dbReference type="InterPro" id="IPR036055">
    <property type="entry name" value="LDL_receptor-like_sf"/>
</dbReference>
<dbReference type="SMART" id="SM00192">
    <property type="entry name" value="LDLa"/>
    <property type="match status" value="1"/>
</dbReference>
<dbReference type="GO" id="GO:0005579">
    <property type="term" value="C:membrane attack complex"/>
    <property type="evidence" value="ECO:0007669"/>
    <property type="project" value="UniProtKB-KW"/>
</dbReference>
<comment type="function">
    <text evidence="20">Pore-forming component of the membrane attack complex (MAC), a multiprotein complex activated by the complement cascade, which inserts into a target cell membrane and forms a pore, leading to target cell membrane rupture and cell lysis. The MAC is initiated by proteolytic cleavage of C5 into complement C5b in response to the classical, alternative, lectin and GZMK complement pathways. The complement pathways consist in a cascade of proteins that leads to phagocytosis and breakdown of pathogens and signaling that strengthens the adaptive immune system. Constitutes the pore-forming subunit of the MAC complex: during MAC assembly, C9 associates with the C5b8 intermediate complex, and polymerizes to complete the pore.</text>
</comment>
<dbReference type="PROSITE" id="PS50092">
    <property type="entry name" value="TSP1"/>
    <property type="match status" value="2"/>
</dbReference>
<dbReference type="Pfam" id="PF00090">
    <property type="entry name" value="TSP_1"/>
    <property type="match status" value="2"/>
</dbReference>
<comment type="caution">
    <text evidence="24">The sequence shown here is derived from an EMBL/GenBank/DDBJ whole genome shotgun (WGS) entry which is preliminary data.</text>
</comment>
<dbReference type="PRINTS" id="PR00764">
    <property type="entry name" value="COMPLEMENTC9"/>
</dbReference>
<keyword evidence="8" id="KW-1052">Target cell membrane</keyword>
<feature type="disulfide bond" evidence="22">
    <location>
        <begin position="106"/>
        <end position="118"/>
    </location>
</feature>
<evidence type="ECO:0000256" key="5">
    <source>
        <dbReference type="ARBA" id="ARBA00022452"/>
    </source>
</evidence>
<evidence type="ECO:0000256" key="4">
    <source>
        <dbReference type="ARBA" id="ARBA00018261"/>
    </source>
</evidence>
<dbReference type="SMART" id="SM00209">
    <property type="entry name" value="TSP1"/>
    <property type="match status" value="2"/>
</dbReference>
<evidence type="ECO:0000256" key="7">
    <source>
        <dbReference type="ARBA" id="ARBA00022536"/>
    </source>
</evidence>
<evidence type="ECO:0000256" key="9">
    <source>
        <dbReference type="ARBA" id="ARBA00022588"/>
    </source>
</evidence>
<evidence type="ECO:0000256" key="6">
    <source>
        <dbReference type="ARBA" id="ARBA00022525"/>
    </source>
</evidence>
<dbReference type="Pfam" id="PF00057">
    <property type="entry name" value="Ldl_recept_a"/>
    <property type="match status" value="1"/>
</dbReference>
<keyword evidence="19" id="KW-1053">Target membrane</keyword>
<dbReference type="SUPFAM" id="SSF57424">
    <property type="entry name" value="LDL receptor-like module"/>
    <property type="match status" value="1"/>
</dbReference>
<dbReference type="Gene3D" id="2.20.100.10">
    <property type="entry name" value="Thrombospondin type-1 (TSP1) repeat"/>
    <property type="match status" value="1"/>
</dbReference>
<evidence type="ECO:0000256" key="15">
    <source>
        <dbReference type="ARBA" id="ARBA00023136"/>
    </source>
</evidence>
<evidence type="ECO:0000256" key="11">
    <source>
        <dbReference type="ARBA" id="ARBA00022852"/>
    </source>
</evidence>
<keyword evidence="11" id="KW-0204">Cytolysis</keyword>
<feature type="disulfide bond" evidence="22">
    <location>
        <begin position="113"/>
        <end position="131"/>
    </location>
</feature>
<keyword evidence="25" id="KW-1185">Reference proteome</keyword>
<evidence type="ECO:0000256" key="1">
    <source>
        <dbReference type="ARBA" id="ARBA00004276"/>
    </source>
</evidence>
<keyword evidence="5" id="KW-1134">Transmembrane beta strand</keyword>
<sequence length="578" mass="64573">MKPVTVLCFTFSILNYIVFVIGDDLAVIDVQLKRTARETNKPGAIDCQMGPWSNWSACDPCLKTQFRSRTVEVFGQFQGLVCNQPLGERRACKTELACSEDNGPHCSSTEFQCESGICIKKRLLCNGDDDCGDFSDEDCDDEPRRPCGKHELELSELSRTAGYGINILGSGARANALNNEFFNGACSLLKYETQAEESYSREVFDTTSTLLKEIMEENKFSLSLGFSFKFEPTEKVLIPLNGTTAKATLSYQLKETIKKITELKSTKNKSYMRVKGKVQLATFRMRSRDLRVTETFLKDVSYLPLEYEKGEYFRFLEDYGTHYAVSGKEGGEYELVYVLNKEYMKIKQVTSRDVQSCFSLDVSLDFQGVPLANGKVGVKPTFCNDLMNKNDGVEEENSLIDNVVTFVRGGTSQTATAMRTKIEKTGMMDVDTYVAWAKSLSVSPVLIHNQPESIQSLIPLDVPHADAKKDNLRRAFEDYIAEYSVCKCQPCKNGGTVTLIDGQCLCLCLPQFEGLACQNIKSEELKHYENSVVQEGNWGCWSTWTSCSGGQRARSRTCNTKGLTGGTCKGEISDTDYC</sequence>
<dbReference type="PANTHER" id="PTHR45742:SF3">
    <property type="entry name" value="COMPLEMENT COMPONENT C9"/>
    <property type="match status" value="1"/>
</dbReference>
<comment type="similarity">
    <text evidence="3">Belongs to the complement C6/C7/C8/C9 family.</text>
</comment>
<name>A0A9Q1EI13_SYNKA</name>
<dbReference type="PROSITE" id="PS51412">
    <property type="entry name" value="MACPF_2"/>
    <property type="match status" value="1"/>
</dbReference>
<keyword evidence="13" id="KW-0180">Complement pathway</keyword>
<comment type="caution">
    <text evidence="22">Lacks conserved residue(s) required for the propagation of feature annotation.</text>
</comment>
<dbReference type="Gene3D" id="4.10.400.10">
    <property type="entry name" value="Low-density Lipoprotein Receptor"/>
    <property type="match status" value="1"/>
</dbReference>
<dbReference type="InterPro" id="IPR001862">
    <property type="entry name" value="MAC_perforin"/>
</dbReference>
<reference evidence="24" key="1">
    <citation type="journal article" date="2023" name="Science">
        <title>Genome structures resolve the early diversification of teleost fishes.</title>
        <authorList>
            <person name="Parey E."/>
            <person name="Louis A."/>
            <person name="Montfort J."/>
            <person name="Bouchez O."/>
            <person name="Roques C."/>
            <person name="Iampietro C."/>
            <person name="Lluch J."/>
            <person name="Castinel A."/>
            <person name="Donnadieu C."/>
            <person name="Desvignes T."/>
            <person name="Floi Bucao C."/>
            <person name="Jouanno E."/>
            <person name="Wen M."/>
            <person name="Mejri S."/>
            <person name="Dirks R."/>
            <person name="Jansen H."/>
            <person name="Henkel C."/>
            <person name="Chen W.J."/>
            <person name="Zahm M."/>
            <person name="Cabau C."/>
            <person name="Klopp C."/>
            <person name="Thompson A.W."/>
            <person name="Robinson-Rechavi M."/>
            <person name="Braasch I."/>
            <person name="Lecointre G."/>
            <person name="Bobe J."/>
            <person name="Postlethwait J.H."/>
            <person name="Berthelot C."/>
            <person name="Roest Crollius H."/>
            <person name="Guiguen Y."/>
        </authorList>
    </citation>
    <scope>NUCLEOTIDE SEQUENCE</scope>
    <source>
        <strain evidence="24">WJC10195</strain>
    </source>
</reference>
<dbReference type="AlphaFoldDB" id="A0A9Q1EI13"/>
<dbReference type="InterPro" id="IPR002172">
    <property type="entry name" value="LDrepeatLR_classA_rpt"/>
</dbReference>
<dbReference type="GO" id="GO:0006958">
    <property type="term" value="P:complement activation, classical pathway"/>
    <property type="evidence" value="ECO:0007669"/>
    <property type="project" value="UniProtKB-KW"/>
</dbReference>
<dbReference type="InterPro" id="IPR023415">
    <property type="entry name" value="LDLR_class-A_CS"/>
</dbReference>
<dbReference type="Proteomes" id="UP001152622">
    <property type="component" value="Chromosome 17"/>
</dbReference>
<evidence type="ECO:0000256" key="12">
    <source>
        <dbReference type="ARBA" id="ARBA00022859"/>
    </source>
</evidence>
<dbReference type="GO" id="GO:0031640">
    <property type="term" value="P:killing of cells of another organism"/>
    <property type="evidence" value="ECO:0007669"/>
    <property type="project" value="UniProtKB-KW"/>
</dbReference>
<dbReference type="PROSITE" id="PS50068">
    <property type="entry name" value="LDLRA_2"/>
    <property type="match status" value="1"/>
</dbReference>
<dbReference type="PANTHER" id="PTHR45742">
    <property type="entry name" value="COMPLEMENT COMPONENT C6"/>
    <property type="match status" value="1"/>
</dbReference>
<dbReference type="InterPro" id="IPR020864">
    <property type="entry name" value="MACPF"/>
</dbReference>
<evidence type="ECO:0000313" key="24">
    <source>
        <dbReference type="EMBL" id="KAJ8339214.1"/>
    </source>
</evidence>
<keyword evidence="15" id="KW-0472">Membrane</keyword>
<protein>
    <recommendedName>
        <fullName evidence="4">Complement component C9</fullName>
    </recommendedName>
</protein>
<keyword evidence="14" id="KW-0473">Membrane attack complex</keyword>